<evidence type="ECO:0000259" key="1">
    <source>
        <dbReference type="Pfam" id="PF22557"/>
    </source>
</evidence>
<sequence>MEVCILAVTKTHNEYCIAGITNEGKWIRPIPSGNGSRFWQSHQLTTTHHGFLKVGDVLEIEGQHPQHFQHPNHTEDFIVSGSMKLRKRLSNEGLIAFLQGKEESQQAFQDTVYARGRSLCLIRVDGFQHTITQWGDGPRKPKMTFTKNGFNVDNPKTAAGNYIVKDCKWVSLVLNNTVSNNNRYNDLYLVIGLATRTGYDGVEYPQIIGLHTEPETPFPNTYPN</sequence>
<reference evidence="2 3" key="1">
    <citation type="submission" date="2024-09" db="EMBL/GenBank/DDBJ databases">
        <authorList>
            <person name="Sun Q."/>
            <person name="Mori K."/>
        </authorList>
    </citation>
    <scope>NUCLEOTIDE SEQUENCE [LARGE SCALE GENOMIC DNA]</scope>
    <source>
        <strain evidence="2 3">JCM 11201</strain>
    </source>
</reference>
<organism evidence="2 3">
    <name type="scientific">Ectobacillus funiculus</name>
    <dbReference type="NCBI Taxonomy" id="137993"/>
    <lineage>
        <taxon>Bacteria</taxon>
        <taxon>Bacillati</taxon>
        <taxon>Bacillota</taxon>
        <taxon>Bacilli</taxon>
        <taxon>Bacillales</taxon>
        <taxon>Bacillaceae</taxon>
        <taxon>Ectobacillus</taxon>
    </lineage>
</organism>
<comment type="caution">
    <text evidence="2">The sequence shown here is derived from an EMBL/GenBank/DDBJ whole genome shotgun (WGS) entry which is preliminary data.</text>
</comment>
<dbReference type="EMBL" id="JBHMAF010000079">
    <property type="protein sequence ID" value="MFB9759611.1"/>
    <property type="molecule type" value="Genomic_DNA"/>
</dbReference>
<proteinExistence type="predicted"/>
<protein>
    <recommendedName>
        <fullName evidence="1">Dual OB-containing domain-containing protein</fullName>
    </recommendedName>
</protein>
<gene>
    <name evidence="2" type="ORF">ACFFMS_14395</name>
</gene>
<dbReference type="InterPro" id="IPR054335">
    <property type="entry name" value="DuOB_dom"/>
</dbReference>
<dbReference type="RefSeq" id="WP_379949943.1">
    <property type="nucleotide sequence ID" value="NZ_JBHMAF010000079.1"/>
</dbReference>
<dbReference type="Proteomes" id="UP001589609">
    <property type="component" value="Unassembled WGS sequence"/>
</dbReference>
<name>A0ABV5WGU5_9BACI</name>
<accession>A0ABV5WGU5</accession>
<feature type="domain" description="Dual OB-containing" evidence="1">
    <location>
        <begin position="1"/>
        <end position="195"/>
    </location>
</feature>
<evidence type="ECO:0000313" key="3">
    <source>
        <dbReference type="Proteomes" id="UP001589609"/>
    </source>
</evidence>
<evidence type="ECO:0000313" key="2">
    <source>
        <dbReference type="EMBL" id="MFB9759611.1"/>
    </source>
</evidence>
<keyword evidence="3" id="KW-1185">Reference proteome</keyword>
<dbReference type="Pfam" id="PF22557">
    <property type="entry name" value="DuOB"/>
    <property type="match status" value="1"/>
</dbReference>